<dbReference type="Pfam" id="PF02190">
    <property type="entry name" value="LON_substr_bdg"/>
    <property type="match status" value="1"/>
</dbReference>
<dbReference type="SMART" id="SM00464">
    <property type="entry name" value="LON"/>
    <property type="match status" value="1"/>
</dbReference>
<feature type="domain" description="Lon N-terminal" evidence="1">
    <location>
        <begin position="7"/>
        <end position="197"/>
    </location>
</feature>
<gene>
    <name evidence="2" type="ORF">CWE15_02185</name>
</gene>
<dbReference type="Proteomes" id="UP000286976">
    <property type="component" value="Unassembled WGS sequence"/>
</dbReference>
<evidence type="ECO:0000313" key="3">
    <source>
        <dbReference type="Proteomes" id="UP000286976"/>
    </source>
</evidence>
<accession>A0A432X9C3</accession>
<comment type="caution">
    <text evidence="2">The sequence shown here is derived from an EMBL/GenBank/DDBJ whole genome shotgun (WGS) entry which is preliminary data.</text>
</comment>
<keyword evidence="3" id="KW-1185">Reference proteome</keyword>
<evidence type="ECO:0000313" key="2">
    <source>
        <dbReference type="EMBL" id="RUO44012.1"/>
    </source>
</evidence>
<dbReference type="SUPFAM" id="SSF88697">
    <property type="entry name" value="PUA domain-like"/>
    <property type="match status" value="1"/>
</dbReference>
<dbReference type="InterPro" id="IPR015947">
    <property type="entry name" value="PUA-like_sf"/>
</dbReference>
<name>A0A432X9C3_9GAMM</name>
<dbReference type="PANTHER" id="PTHR46732:SF8">
    <property type="entry name" value="ATP-DEPENDENT PROTEASE LA (LON) DOMAIN PROTEIN"/>
    <property type="match status" value="1"/>
</dbReference>
<organism evidence="2 3">
    <name type="scientific">Aliidiomarina taiwanensis</name>
    <dbReference type="NCBI Taxonomy" id="946228"/>
    <lineage>
        <taxon>Bacteria</taxon>
        <taxon>Pseudomonadati</taxon>
        <taxon>Pseudomonadota</taxon>
        <taxon>Gammaproteobacteria</taxon>
        <taxon>Alteromonadales</taxon>
        <taxon>Idiomarinaceae</taxon>
        <taxon>Aliidiomarina</taxon>
    </lineage>
</organism>
<dbReference type="InterPro" id="IPR003111">
    <property type="entry name" value="Lon_prtase_N"/>
</dbReference>
<dbReference type="PANTHER" id="PTHR46732">
    <property type="entry name" value="ATP-DEPENDENT PROTEASE LA (LON) DOMAIN PROTEIN"/>
    <property type="match status" value="1"/>
</dbReference>
<protein>
    <recommendedName>
        <fullName evidence="1">Lon N-terminal domain-containing protein</fullName>
    </recommendedName>
</protein>
<reference evidence="2 3" key="1">
    <citation type="journal article" date="2011" name="Front. Microbiol.">
        <title>Genomic signatures of strain selection and enhancement in Bacillus atrophaeus var. globigii, a historical biowarfare simulant.</title>
        <authorList>
            <person name="Gibbons H.S."/>
            <person name="Broomall S.M."/>
            <person name="McNew L.A."/>
            <person name="Daligault H."/>
            <person name="Chapman C."/>
            <person name="Bruce D."/>
            <person name="Karavis M."/>
            <person name="Krepps M."/>
            <person name="McGregor P.A."/>
            <person name="Hong C."/>
            <person name="Park K.H."/>
            <person name="Akmal A."/>
            <person name="Feldman A."/>
            <person name="Lin J.S."/>
            <person name="Chang W.E."/>
            <person name="Higgs B.W."/>
            <person name="Demirev P."/>
            <person name="Lindquist J."/>
            <person name="Liem A."/>
            <person name="Fochler E."/>
            <person name="Read T.D."/>
            <person name="Tapia R."/>
            <person name="Johnson S."/>
            <person name="Bishop-Lilly K.A."/>
            <person name="Detter C."/>
            <person name="Han C."/>
            <person name="Sozhamannan S."/>
            <person name="Rosenzweig C.N."/>
            <person name="Skowronski E.W."/>
        </authorList>
    </citation>
    <scope>NUCLEOTIDE SEQUENCE [LARGE SCALE GENOMIC DNA]</scope>
    <source>
        <strain evidence="2 3">AIT1</strain>
    </source>
</reference>
<dbReference type="PROSITE" id="PS51787">
    <property type="entry name" value="LON_N"/>
    <property type="match status" value="1"/>
</dbReference>
<dbReference type="InterPro" id="IPR046336">
    <property type="entry name" value="Lon_prtase_N_sf"/>
</dbReference>
<evidence type="ECO:0000259" key="1">
    <source>
        <dbReference type="PROSITE" id="PS51787"/>
    </source>
</evidence>
<dbReference type="EMBL" id="PIPQ01000001">
    <property type="protein sequence ID" value="RUO44012.1"/>
    <property type="molecule type" value="Genomic_DNA"/>
</dbReference>
<sequence length="197" mass="22551">MAQSHMQQTIAILPLATIVLPQGRMELSIFEQRYIRMVKESLQEKRPFGLCFLKANQEDMDKEPVFPCGTKVHIIDFHALADGTLGITVEGDFFFNVKSMVTEADGLHVAEVKFLPPWPTQLDDTTKLQTLLRQRLEEVYATYPEIGDLYDALPSHDLAWLCSRWLELLPLSPEKKHALISSHNPKEIANFLSRLFE</sequence>
<dbReference type="AlphaFoldDB" id="A0A432X9C3"/>
<dbReference type="Gene3D" id="2.30.130.40">
    <property type="entry name" value="LON domain-like"/>
    <property type="match status" value="1"/>
</dbReference>
<proteinExistence type="predicted"/>